<evidence type="ECO:0000313" key="1">
    <source>
        <dbReference type="EMBL" id="MTU44601.1"/>
    </source>
</evidence>
<comment type="caution">
    <text evidence="1">The sequence shown here is derived from an EMBL/GenBank/DDBJ whole genome shotgun (WGS) entry which is preliminary data.</text>
</comment>
<sequence>MGSRDRLRPGGAALAHVGAARLGRAHDGDPAAWLHRREAGGVDAMGSRGAGIRCRVRYRRRSLRRVGRRNIGA</sequence>
<name>A0A844LNJ9_9BURK</name>
<proteinExistence type="predicted"/>
<dbReference type="AlphaFoldDB" id="A0A844LNJ9"/>
<reference evidence="1 2" key="1">
    <citation type="journal article" date="2019" name="Nat. Med.">
        <title>A library of human gut bacterial isolates paired with longitudinal multiomics data enables mechanistic microbiome research.</title>
        <authorList>
            <person name="Poyet M."/>
            <person name="Groussin M."/>
            <person name="Gibbons S.M."/>
            <person name="Avila-Pacheco J."/>
            <person name="Jiang X."/>
            <person name="Kearney S.M."/>
            <person name="Perrotta A.R."/>
            <person name="Berdy B."/>
            <person name="Zhao S."/>
            <person name="Lieberman T.D."/>
            <person name="Swanson P.K."/>
            <person name="Smith M."/>
            <person name="Roesemann S."/>
            <person name="Alexander J.E."/>
            <person name="Rich S.A."/>
            <person name="Livny J."/>
            <person name="Vlamakis H."/>
            <person name="Clish C."/>
            <person name="Bullock K."/>
            <person name="Deik A."/>
            <person name="Scott J."/>
            <person name="Pierce K.A."/>
            <person name="Xavier R.J."/>
            <person name="Alm E.J."/>
        </authorList>
    </citation>
    <scope>NUCLEOTIDE SEQUENCE [LARGE SCALE GENOMIC DNA]</scope>
    <source>
        <strain evidence="1 2">BIOML-A2</strain>
    </source>
</reference>
<protein>
    <submittedName>
        <fullName evidence="1">Uncharacterized protein</fullName>
    </submittedName>
</protein>
<dbReference type="Proteomes" id="UP000462362">
    <property type="component" value="Unassembled WGS sequence"/>
</dbReference>
<accession>A0A844LNJ9</accession>
<organism evidence="1 2">
    <name type="scientific">Parasutterella excrementihominis</name>
    <dbReference type="NCBI Taxonomy" id="487175"/>
    <lineage>
        <taxon>Bacteria</taxon>
        <taxon>Pseudomonadati</taxon>
        <taxon>Pseudomonadota</taxon>
        <taxon>Betaproteobacteria</taxon>
        <taxon>Burkholderiales</taxon>
        <taxon>Sutterellaceae</taxon>
        <taxon>Parasutterella</taxon>
    </lineage>
</organism>
<evidence type="ECO:0000313" key="2">
    <source>
        <dbReference type="Proteomes" id="UP000462362"/>
    </source>
</evidence>
<gene>
    <name evidence="1" type="ORF">GMD42_13665</name>
</gene>
<dbReference type="EMBL" id="WNCL01000134">
    <property type="protein sequence ID" value="MTU44601.1"/>
    <property type="molecule type" value="Genomic_DNA"/>
</dbReference>